<feature type="compositionally biased region" description="Basic residues" evidence="1">
    <location>
        <begin position="898"/>
        <end position="907"/>
    </location>
</feature>
<evidence type="ECO:0008006" key="3">
    <source>
        <dbReference type="Google" id="ProtNLM"/>
    </source>
</evidence>
<dbReference type="InterPro" id="IPR016024">
    <property type="entry name" value="ARM-type_fold"/>
</dbReference>
<feature type="compositionally biased region" description="Basic and acidic residues" evidence="1">
    <location>
        <begin position="970"/>
        <end position="990"/>
    </location>
</feature>
<dbReference type="AlphaFoldDB" id="A0A7S2JT86"/>
<feature type="compositionally biased region" description="Low complexity" evidence="1">
    <location>
        <begin position="833"/>
        <end position="849"/>
    </location>
</feature>
<feature type="compositionally biased region" description="Low complexity" evidence="1">
    <location>
        <begin position="886"/>
        <end position="897"/>
    </location>
</feature>
<reference evidence="2" key="1">
    <citation type="submission" date="2021-01" db="EMBL/GenBank/DDBJ databases">
        <authorList>
            <person name="Corre E."/>
            <person name="Pelletier E."/>
            <person name="Niang G."/>
            <person name="Scheremetjew M."/>
            <person name="Finn R."/>
            <person name="Kale V."/>
            <person name="Holt S."/>
            <person name="Cochrane G."/>
            <person name="Meng A."/>
            <person name="Brown T."/>
            <person name="Cohen L."/>
        </authorList>
    </citation>
    <scope>NUCLEOTIDE SEQUENCE</scope>
    <source>
        <strain evidence="2">B650</strain>
    </source>
</reference>
<dbReference type="EMBL" id="HBGY01000927">
    <property type="protein sequence ID" value="CAD9555736.1"/>
    <property type="molecule type" value="Transcribed_RNA"/>
</dbReference>
<evidence type="ECO:0000256" key="1">
    <source>
        <dbReference type="SAM" id="MobiDB-lite"/>
    </source>
</evidence>
<name>A0A7S2JT86_9STRA</name>
<feature type="compositionally biased region" description="Basic residues" evidence="1">
    <location>
        <begin position="951"/>
        <end position="964"/>
    </location>
</feature>
<dbReference type="SUPFAM" id="SSF48371">
    <property type="entry name" value="ARM repeat"/>
    <property type="match status" value="1"/>
</dbReference>
<feature type="region of interest" description="Disordered" evidence="1">
    <location>
        <begin position="733"/>
        <end position="1019"/>
    </location>
</feature>
<accession>A0A7S2JT86</accession>
<proteinExistence type="predicted"/>
<feature type="compositionally biased region" description="Acidic residues" evidence="1">
    <location>
        <begin position="799"/>
        <end position="808"/>
    </location>
</feature>
<dbReference type="Pfam" id="PF20168">
    <property type="entry name" value="PDS5"/>
    <property type="match status" value="1"/>
</dbReference>
<evidence type="ECO:0000313" key="2">
    <source>
        <dbReference type="EMBL" id="CAD9555736.1"/>
    </source>
</evidence>
<organism evidence="2">
    <name type="scientific">Leptocylindrus danicus</name>
    <dbReference type="NCBI Taxonomy" id="163516"/>
    <lineage>
        <taxon>Eukaryota</taxon>
        <taxon>Sar</taxon>
        <taxon>Stramenopiles</taxon>
        <taxon>Ochrophyta</taxon>
        <taxon>Bacillariophyta</taxon>
        <taxon>Coscinodiscophyceae</taxon>
        <taxon>Chaetocerotophycidae</taxon>
        <taxon>Leptocylindrales</taxon>
        <taxon>Leptocylindraceae</taxon>
        <taxon>Leptocylindrus</taxon>
    </lineage>
</organism>
<sequence>MFWLTKIICQKSDLGGFPRLLQNAFTFTIVNFGFVASSDDVLVPKSMSVLARSVGLAIVLRGMEGSGRWMEAKLSERASLQAKLAEYVEKRPSKRETPEEIAKFKLAFAVLQEIPRFAPAAPSQTLQKLHQHKDKHVFRLLGSIASCNHSEEALGRATSDVSKRCSSFPEDGLAWMKALVRRVGMGSLLNGSTVKQSAELALEAFNAGAYGPSLSFLQAVSLSSKCMPCLGSADGDMSMFEALVTLFEKSSSESKSSKLKGGRKQDVVSVVSTVSTILANIAPSVAAGSESALTSNDYKALRGALMKICLEGGDAIMARNAVLVLGSFCKTTSSDKAFAPLLKELTAPHRLSISNSSTSLHTILASLSALAECASAQFCAEERAGKAVQFALKLLLKNEGTAHGQVNNNVHATSIKVSAIQLVVAYIRASLKHRQKQSKAQDVNDSDGTALGTEQIKNLFQILADILDNDKDFELEIKRAATIGLLRLCDSSLPLQKYLTSACYVSLSRALAERDTAVILEFNAMARASKPYSNAPSLRLLAMSVSFQDDSSAKNAVIDCVNQLRATCELLQSQNPTLFDSKYKVKLMPEYVLPYSLYLLAHAHSHAHTDGCEDGAYDEDGDPKKLTVRIQKQLRMVLDPLVQSPIGEADNISFLLRIMEMIGHSYSIRPAGKRSISSMNKKLNDTLRRVCKVGRDMLLKGVKHDSQLAAYPHHIQLPANLFYKVSKTSHGPSPVALMSPKMSDERSKDGNLSGSGGTSAKARVSFSSDVQRSQNDENRQGNVMGDGDGEQGVVHDGDDNGFELDVDDGNAGVSVVESPSNDRKRPANAHILSMSTSTPASRSSQPRTPLSAISTAQSEISELTPPSAKKAARSAKKMAVMIHKPQSSQSSASVSSTRSRRSSTSKRKSPDVIDEFDFEDNSGVVDVETKRMKMKNGSSKEKAPNVSKRSISSKKKSPTSRKSVRGLGKNSKDLLDKSEERSRRSIRSDGADESVGSRSIRDVPRRSASVRASSRLRQK</sequence>
<feature type="compositionally biased region" description="Polar residues" evidence="1">
    <location>
        <begin position="851"/>
        <end position="861"/>
    </location>
</feature>
<gene>
    <name evidence="2" type="ORF">LDAN0321_LOCUS609</name>
</gene>
<protein>
    <recommendedName>
        <fullName evidence="3">Sister chromatid cohesion protein</fullName>
    </recommendedName>
</protein>